<protein>
    <submittedName>
        <fullName evidence="1">Uncharacterized protein</fullName>
    </submittedName>
</protein>
<reference evidence="1" key="1">
    <citation type="submission" date="2015-04" db="EMBL/GenBank/DDBJ databases">
        <title>The genome sequence of the plant pathogenic Rhizarian Plasmodiophora brassicae reveals insights in its biotrophic life cycle and the origin of chitin synthesis.</title>
        <authorList>
            <person name="Schwelm A."/>
            <person name="Fogelqvist J."/>
            <person name="Knaust A."/>
            <person name="Julke S."/>
            <person name="Lilja T."/>
            <person name="Dhandapani V."/>
            <person name="Bonilla-Rosso G."/>
            <person name="Karlsson M."/>
            <person name="Shevchenko A."/>
            <person name="Choi S.R."/>
            <person name="Kim H.G."/>
            <person name="Park J.Y."/>
            <person name="Lim Y.P."/>
            <person name="Ludwig-Muller J."/>
            <person name="Dixelius C."/>
        </authorList>
    </citation>
    <scope>NUCLEOTIDE SEQUENCE</scope>
    <source>
        <tissue evidence="1">Potato root galls</tissue>
    </source>
</reference>
<feature type="non-terminal residue" evidence="1">
    <location>
        <position position="1"/>
    </location>
</feature>
<dbReference type="AlphaFoldDB" id="A0A0H5QQX3"/>
<name>A0A0H5QQX3_9EUKA</name>
<dbReference type="EMBL" id="HACM01003585">
    <property type="protein sequence ID" value="CRZ04027.1"/>
    <property type="molecule type" value="Transcribed_RNA"/>
</dbReference>
<proteinExistence type="predicted"/>
<accession>A0A0H5QQX3</accession>
<sequence length="138" mass="15409">GRTGPNVFKTGTCAGDPWKSSETDGVVMWLNMAISSVRRMGAMERIGTELWIRARISNKALAEIISSAERMLPTSPYEDVLIYARDRITGALEQEDRSRWMEPALAVHQRTDEPLTGFLTRLETALNELTANQPEEAS</sequence>
<organism evidence="1">
    <name type="scientific">Spongospora subterranea</name>
    <dbReference type="NCBI Taxonomy" id="70186"/>
    <lineage>
        <taxon>Eukaryota</taxon>
        <taxon>Sar</taxon>
        <taxon>Rhizaria</taxon>
        <taxon>Endomyxa</taxon>
        <taxon>Phytomyxea</taxon>
        <taxon>Plasmodiophorida</taxon>
        <taxon>Plasmodiophoridae</taxon>
        <taxon>Spongospora</taxon>
    </lineage>
</organism>
<evidence type="ECO:0000313" key="1">
    <source>
        <dbReference type="EMBL" id="CRZ04027.1"/>
    </source>
</evidence>